<accession>A0ABY6A8S6</accession>
<gene>
    <name evidence="1" type="ORF">HUF19_07100</name>
</gene>
<sequence>MKTIKHVILSLAIVPSLLQADPKERFEPEEIVETIAFADRLAGSKWIYHWRDRDYEFRFNENGSIGILDGWSNVKWVVAGKEDVILEGGAHKMLLHFNEQKNAFYTRDWDGTKSDGRLAR</sequence>
<evidence type="ECO:0000313" key="2">
    <source>
        <dbReference type="Proteomes" id="UP001065322"/>
    </source>
</evidence>
<proteinExistence type="predicted"/>
<dbReference type="RefSeq" id="WP_260999131.1">
    <property type="nucleotide sequence ID" value="NZ_CP054475.1"/>
</dbReference>
<dbReference type="Proteomes" id="UP001065322">
    <property type="component" value="Chromosome"/>
</dbReference>
<organism evidence="1 2">
    <name type="scientific">Thalassolituus hydrocarboniclasticus</name>
    <dbReference type="NCBI Taxonomy" id="2742796"/>
    <lineage>
        <taxon>Bacteria</taxon>
        <taxon>Pseudomonadati</taxon>
        <taxon>Pseudomonadota</taxon>
        <taxon>Gammaproteobacteria</taxon>
        <taxon>Oceanospirillales</taxon>
        <taxon>Oceanospirillaceae</taxon>
        <taxon>Thalassolituus</taxon>
    </lineage>
</organism>
<keyword evidence="2" id="KW-1185">Reference proteome</keyword>
<protein>
    <submittedName>
        <fullName evidence="1">Uncharacterized protein</fullName>
    </submittedName>
</protein>
<name>A0ABY6A8S6_9GAMM</name>
<dbReference type="EMBL" id="CP054475">
    <property type="protein sequence ID" value="UXD87208.1"/>
    <property type="molecule type" value="Genomic_DNA"/>
</dbReference>
<reference evidence="2" key="1">
    <citation type="submission" date="2020-06" db="EMBL/GenBank/DDBJ databases">
        <title>Thalassolituus marinus alknpb1M-1, a hydrocarbon-degrading bacterium isolated from the deep-sea overlying water using an in-situ strategy from the South China Sea basin.</title>
        <authorList>
            <person name="Dong C."/>
            <person name="Chen Y."/>
            <person name="Shao Z."/>
        </authorList>
    </citation>
    <scope>NUCLEOTIDE SEQUENCE [LARGE SCALE GENOMIC DNA]</scope>
    <source>
        <strain evidence="2">alknpb1M-1</strain>
    </source>
</reference>
<evidence type="ECO:0000313" key="1">
    <source>
        <dbReference type="EMBL" id="UXD87208.1"/>
    </source>
</evidence>